<dbReference type="EMBL" id="KB742432">
    <property type="protein sequence ID" value="EOB08642.1"/>
    <property type="molecule type" value="Genomic_DNA"/>
</dbReference>
<dbReference type="Proteomes" id="UP000296049">
    <property type="component" value="Unassembled WGS sequence"/>
</dbReference>
<reference evidence="3" key="1">
    <citation type="journal article" date="2013" name="Nat. Genet.">
        <title>The duck genome and transcriptome provide insight into an avian influenza virus reservoir species.</title>
        <authorList>
            <person name="Huang Y."/>
            <person name="Li Y."/>
            <person name="Burt D.W."/>
            <person name="Chen H."/>
            <person name="Zhang Y."/>
            <person name="Qian W."/>
            <person name="Kim H."/>
            <person name="Gan S."/>
            <person name="Zhao Y."/>
            <person name="Li J."/>
            <person name="Yi K."/>
            <person name="Feng H."/>
            <person name="Zhu P."/>
            <person name="Li B."/>
            <person name="Liu Q."/>
            <person name="Fairley S."/>
            <person name="Magor K.E."/>
            <person name="Du Z."/>
            <person name="Hu X."/>
            <person name="Goodman L."/>
            <person name="Tafer H."/>
            <person name="Vignal A."/>
            <person name="Lee T."/>
            <person name="Kim K.W."/>
            <person name="Sheng Z."/>
            <person name="An Y."/>
            <person name="Searle S."/>
            <person name="Herrero J."/>
            <person name="Groenen M.A."/>
            <person name="Crooijmans R.P."/>
            <person name="Faraut T."/>
            <person name="Cai Q."/>
            <person name="Webster R.G."/>
            <person name="Aldridge J.R."/>
            <person name="Warren W.C."/>
            <person name="Bartschat S."/>
            <person name="Kehr S."/>
            <person name="Marz M."/>
            <person name="Stadler P.F."/>
            <person name="Smith J."/>
            <person name="Kraus R.H."/>
            <person name="Zhao Y."/>
            <person name="Ren L."/>
            <person name="Fei J."/>
            <person name="Morisson M."/>
            <person name="Kaiser P."/>
            <person name="Griffin D.K."/>
            <person name="Rao M."/>
            <person name="Pitel F."/>
            <person name="Wang J."/>
            <person name="Li N."/>
        </authorList>
    </citation>
    <scope>NUCLEOTIDE SEQUENCE [LARGE SCALE GENOMIC DNA]</scope>
</reference>
<evidence type="ECO:0000313" key="3">
    <source>
        <dbReference type="Proteomes" id="UP000296049"/>
    </source>
</evidence>
<feature type="region of interest" description="Disordered" evidence="1">
    <location>
        <begin position="56"/>
        <end position="95"/>
    </location>
</feature>
<keyword evidence="3" id="KW-1185">Reference proteome</keyword>
<evidence type="ECO:0000256" key="1">
    <source>
        <dbReference type="SAM" id="MobiDB-lite"/>
    </source>
</evidence>
<name>R0KEZ6_ANAPL</name>
<proteinExistence type="predicted"/>
<dbReference type="AlphaFoldDB" id="R0KEZ6"/>
<organism evidence="2 3">
    <name type="scientific">Anas platyrhynchos</name>
    <name type="common">Mallard</name>
    <name type="synonym">Anas boschas</name>
    <dbReference type="NCBI Taxonomy" id="8839"/>
    <lineage>
        <taxon>Eukaryota</taxon>
        <taxon>Metazoa</taxon>
        <taxon>Chordata</taxon>
        <taxon>Craniata</taxon>
        <taxon>Vertebrata</taxon>
        <taxon>Euteleostomi</taxon>
        <taxon>Archelosauria</taxon>
        <taxon>Archosauria</taxon>
        <taxon>Dinosauria</taxon>
        <taxon>Saurischia</taxon>
        <taxon>Theropoda</taxon>
        <taxon>Coelurosauria</taxon>
        <taxon>Aves</taxon>
        <taxon>Neognathae</taxon>
        <taxon>Galloanserae</taxon>
        <taxon>Anseriformes</taxon>
        <taxon>Anatidae</taxon>
        <taxon>Anatinae</taxon>
        <taxon>Anas</taxon>
    </lineage>
</organism>
<sequence>MVQIRFMHRLEQSQGVVLSATSSNPLSEVEHSETKCYVEMGEGRWIPHCGDLNNRHFDSLGQQPQHQPHGAAKRALASTGDLRLTQSGQIDPRAS</sequence>
<protein>
    <submittedName>
        <fullName evidence="2">Uncharacterized protein</fullName>
    </submittedName>
</protein>
<gene>
    <name evidence="2" type="ORF">Anapl_01853</name>
</gene>
<evidence type="ECO:0000313" key="2">
    <source>
        <dbReference type="EMBL" id="EOB08642.1"/>
    </source>
</evidence>
<accession>R0KEZ6</accession>